<dbReference type="InterPro" id="IPR005494">
    <property type="entry name" value="GSPS_pre-ATP-grasp-like_dom"/>
</dbReference>
<keyword evidence="3" id="KW-0547">Nucleotide-binding</keyword>
<dbReference type="Proteomes" id="UP000604117">
    <property type="component" value="Unassembled WGS sequence"/>
</dbReference>
<organism evidence="7 8">
    <name type="scientific">Asanoa siamensis</name>
    <dbReference type="NCBI Taxonomy" id="926357"/>
    <lineage>
        <taxon>Bacteria</taxon>
        <taxon>Bacillati</taxon>
        <taxon>Actinomycetota</taxon>
        <taxon>Actinomycetes</taxon>
        <taxon>Micromonosporales</taxon>
        <taxon>Micromonosporaceae</taxon>
        <taxon>Asanoa</taxon>
    </lineage>
</organism>
<dbReference type="Gene3D" id="3.30.1490.330">
    <property type="match status" value="1"/>
</dbReference>
<evidence type="ECO:0000256" key="3">
    <source>
        <dbReference type="ARBA" id="ARBA00022741"/>
    </source>
</evidence>
<reference evidence="7 8" key="1">
    <citation type="submission" date="2021-01" db="EMBL/GenBank/DDBJ databases">
        <title>Whole genome shotgun sequence of Asanoa siamensis NBRC 107932.</title>
        <authorList>
            <person name="Komaki H."/>
            <person name="Tamura T."/>
        </authorList>
    </citation>
    <scope>NUCLEOTIDE SEQUENCE [LARGE SCALE GENOMIC DNA]</scope>
    <source>
        <strain evidence="7 8">NBRC 107932</strain>
    </source>
</reference>
<evidence type="ECO:0000313" key="7">
    <source>
        <dbReference type="EMBL" id="GIF77017.1"/>
    </source>
</evidence>
<evidence type="ECO:0000256" key="4">
    <source>
        <dbReference type="ARBA" id="ARBA00022840"/>
    </source>
</evidence>
<keyword evidence="8" id="KW-1185">Reference proteome</keyword>
<keyword evidence="4" id="KW-0067">ATP-binding</keyword>
<dbReference type="SUPFAM" id="SSF52440">
    <property type="entry name" value="PreATP-grasp domain"/>
    <property type="match status" value="1"/>
</dbReference>
<sequence>MRRVAHGVQRPGWEQTNASLGLTYNATPLADGRVLSYWREGPFYDFDLDEILALEEAAATLHRMCVAAGDHLVAGCPRRDRAVRRESYLSAECWPDTCRLAKIGIPEYAHEQVIRTWLDGDKEAWTHADKDLFGTHAHTPQGPDYSPSVYGRFDLWYAGKGSTPKLLEFNAQTPTALLESAVVQWSWLEQTGQTQHPERQWNALHERLIDAWRRNMSELRAARPWLPERPTIYFAYETSETSGEDRMNVAYLMETASQAGFPTELIAMSQIGVDEVDGTIRFQRGQFEVGPQIDVVFMLYPWEWLWHEEGGRPIFRNMADPAKRGTVWIEPPYTAALWSNKGLLPVLWELFKDQPEGALLLPAYFADEKPETLTSYAKKPIWSREGANVQLVRDNVPLASNGGDYGAEGFVYQELCELPSYPGADGVCHPVLGVWMVDGEPSGLGIREGVGVDGLITRNDAHFVPHTIGSHL</sequence>
<dbReference type="SUPFAM" id="SSF56059">
    <property type="entry name" value="Glutathione synthetase ATP-binding domain-like"/>
    <property type="match status" value="1"/>
</dbReference>
<evidence type="ECO:0000256" key="2">
    <source>
        <dbReference type="ARBA" id="ARBA00022723"/>
    </source>
</evidence>
<feature type="domain" description="Glutathionylspermidine synthase pre-ATP-grasp-like" evidence="6">
    <location>
        <begin position="13"/>
        <end position="74"/>
    </location>
</feature>
<protein>
    <submittedName>
        <fullName evidence="7">Glutathionylspermidine synthase</fullName>
    </submittedName>
</protein>
<dbReference type="Pfam" id="PF03738">
    <property type="entry name" value="GSP_synth"/>
    <property type="match status" value="2"/>
</dbReference>
<keyword evidence="5" id="KW-0460">Magnesium</keyword>
<evidence type="ECO:0000313" key="8">
    <source>
        <dbReference type="Proteomes" id="UP000604117"/>
    </source>
</evidence>
<proteinExistence type="predicted"/>
<comment type="caution">
    <text evidence="7">The sequence shown here is derived from an EMBL/GenBank/DDBJ whole genome shotgun (WGS) entry which is preliminary data.</text>
</comment>
<feature type="domain" description="Glutathionylspermidine synthase pre-ATP-grasp-like" evidence="6">
    <location>
        <begin position="146"/>
        <end position="468"/>
    </location>
</feature>
<evidence type="ECO:0000259" key="6">
    <source>
        <dbReference type="Pfam" id="PF03738"/>
    </source>
</evidence>
<dbReference type="EMBL" id="BONE01000076">
    <property type="protein sequence ID" value="GIF77017.1"/>
    <property type="molecule type" value="Genomic_DNA"/>
</dbReference>
<evidence type="ECO:0000256" key="1">
    <source>
        <dbReference type="ARBA" id="ARBA00022598"/>
    </source>
</evidence>
<evidence type="ECO:0000256" key="5">
    <source>
        <dbReference type="ARBA" id="ARBA00022842"/>
    </source>
</evidence>
<accession>A0ABQ4D1N7</accession>
<keyword evidence="1" id="KW-0436">Ligase</keyword>
<name>A0ABQ4D1N7_9ACTN</name>
<keyword evidence="2" id="KW-0479">Metal-binding</keyword>
<gene>
    <name evidence="7" type="ORF">Asi02nite_65350</name>
</gene>
<dbReference type="RefSeq" id="WP_203717879.1">
    <property type="nucleotide sequence ID" value="NZ_BONE01000076.1"/>
</dbReference>
<dbReference type="InterPro" id="IPR016185">
    <property type="entry name" value="PreATP-grasp_dom_sf"/>
</dbReference>